<organism evidence="1 2">
    <name type="scientific">Intoshia linei</name>
    <dbReference type="NCBI Taxonomy" id="1819745"/>
    <lineage>
        <taxon>Eukaryota</taxon>
        <taxon>Metazoa</taxon>
        <taxon>Spiralia</taxon>
        <taxon>Lophotrochozoa</taxon>
        <taxon>Mesozoa</taxon>
        <taxon>Orthonectida</taxon>
        <taxon>Rhopaluridae</taxon>
        <taxon>Intoshia</taxon>
    </lineage>
</organism>
<sequence>MYIKFENGKQMIQRITCCKDDNIDRDESGDLKNLIHSNLNYFKNGIEIGNAYEFISKGNFIKILA</sequence>
<accession>A0A177B965</accession>
<dbReference type="Proteomes" id="UP000078046">
    <property type="component" value="Unassembled WGS sequence"/>
</dbReference>
<proteinExistence type="predicted"/>
<evidence type="ECO:0000313" key="2">
    <source>
        <dbReference type="Proteomes" id="UP000078046"/>
    </source>
</evidence>
<protein>
    <submittedName>
        <fullName evidence="1">Uncharacterized protein</fullName>
    </submittedName>
</protein>
<dbReference type="AlphaFoldDB" id="A0A177B965"/>
<gene>
    <name evidence="1" type="ORF">A3Q56_02070</name>
</gene>
<keyword evidence="2" id="KW-1185">Reference proteome</keyword>
<comment type="caution">
    <text evidence="1">The sequence shown here is derived from an EMBL/GenBank/DDBJ whole genome shotgun (WGS) entry which is preliminary data.</text>
</comment>
<name>A0A177B965_9BILA</name>
<dbReference type="EMBL" id="LWCA01000177">
    <property type="protein sequence ID" value="OAF70202.1"/>
    <property type="molecule type" value="Genomic_DNA"/>
</dbReference>
<reference evidence="1 2" key="1">
    <citation type="submission" date="2016-04" db="EMBL/GenBank/DDBJ databases">
        <title>The genome of Intoshia linei affirms orthonectids as highly simplified spiralians.</title>
        <authorList>
            <person name="Mikhailov K.V."/>
            <person name="Slusarev G.S."/>
            <person name="Nikitin M.A."/>
            <person name="Logacheva M.D."/>
            <person name="Penin A."/>
            <person name="Aleoshin V."/>
            <person name="Panchin Y.V."/>
        </authorList>
    </citation>
    <scope>NUCLEOTIDE SEQUENCE [LARGE SCALE GENOMIC DNA]</scope>
    <source>
        <strain evidence="1">Intl2013</strain>
        <tissue evidence="1">Whole animal</tissue>
    </source>
</reference>
<evidence type="ECO:0000313" key="1">
    <source>
        <dbReference type="EMBL" id="OAF70202.1"/>
    </source>
</evidence>